<protein>
    <recommendedName>
        <fullName evidence="3">C2H2-type domain-containing protein</fullName>
    </recommendedName>
</protein>
<dbReference type="AlphaFoldDB" id="A0A317SYH2"/>
<evidence type="ECO:0000313" key="2">
    <source>
        <dbReference type="Proteomes" id="UP000246991"/>
    </source>
</evidence>
<feature type="non-terminal residue" evidence="1">
    <location>
        <position position="1"/>
    </location>
</feature>
<proteinExistence type="predicted"/>
<evidence type="ECO:0008006" key="3">
    <source>
        <dbReference type="Google" id="ProtNLM"/>
    </source>
</evidence>
<name>A0A317SYH2_9PEZI</name>
<keyword evidence="2" id="KW-1185">Reference proteome</keyword>
<organism evidence="1 2">
    <name type="scientific">Tuber magnatum</name>
    <name type="common">white Piedmont truffle</name>
    <dbReference type="NCBI Taxonomy" id="42249"/>
    <lineage>
        <taxon>Eukaryota</taxon>
        <taxon>Fungi</taxon>
        <taxon>Dikarya</taxon>
        <taxon>Ascomycota</taxon>
        <taxon>Pezizomycotina</taxon>
        <taxon>Pezizomycetes</taxon>
        <taxon>Pezizales</taxon>
        <taxon>Tuberaceae</taxon>
        <taxon>Tuber</taxon>
    </lineage>
</organism>
<accession>A0A317SYH2</accession>
<dbReference type="OrthoDB" id="6105938at2759"/>
<reference evidence="1 2" key="1">
    <citation type="submission" date="2018-03" db="EMBL/GenBank/DDBJ databases">
        <title>Genomes of Pezizomycetes fungi and the evolution of truffles.</title>
        <authorList>
            <person name="Murat C."/>
            <person name="Payen T."/>
            <person name="Noel B."/>
            <person name="Kuo A."/>
            <person name="Martin F.M."/>
        </authorList>
    </citation>
    <scope>NUCLEOTIDE SEQUENCE [LARGE SCALE GENOMIC DNA]</scope>
    <source>
        <strain evidence="1">091103-1</strain>
    </source>
</reference>
<dbReference type="EMBL" id="PYWC01000009">
    <property type="protein sequence ID" value="PWW79374.1"/>
    <property type="molecule type" value="Genomic_DNA"/>
</dbReference>
<sequence>CIACAVRFANEAEYKAHFHGVRKHHHCTRCDAHFESTICFHQHRERSDKHNICTKCDLDFPTRGELVHHWITAEKSLNAYCRQCNAHFDS</sequence>
<evidence type="ECO:0000313" key="1">
    <source>
        <dbReference type="EMBL" id="PWW79374.1"/>
    </source>
</evidence>
<dbReference type="Proteomes" id="UP000246991">
    <property type="component" value="Unassembled WGS sequence"/>
</dbReference>
<gene>
    <name evidence="1" type="ORF">C7212DRAFT_138829</name>
</gene>
<feature type="non-terminal residue" evidence="1">
    <location>
        <position position="90"/>
    </location>
</feature>
<dbReference type="STRING" id="42249.A0A317SYH2"/>
<comment type="caution">
    <text evidence="1">The sequence shown here is derived from an EMBL/GenBank/DDBJ whole genome shotgun (WGS) entry which is preliminary data.</text>
</comment>